<feature type="region of interest" description="Disordered" evidence="1">
    <location>
        <begin position="1"/>
        <end position="25"/>
    </location>
</feature>
<sequence>MPHTKSARSGWRWTRPQKSSYSTASRCNPPTLSAILLFGATAVSVCDVGVTAKRFMVRDNGMYGSK</sequence>
<keyword evidence="2" id="KW-0812">Transmembrane</keyword>
<evidence type="ECO:0000313" key="3">
    <source>
        <dbReference type="EMBL" id="STM17040.1"/>
    </source>
</evidence>
<gene>
    <name evidence="3" type="ORF">NCTC7922_03477</name>
</gene>
<evidence type="ECO:0000256" key="1">
    <source>
        <dbReference type="SAM" id="MobiDB-lite"/>
    </source>
</evidence>
<evidence type="ECO:0000256" key="2">
    <source>
        <dbReference type="SAM" id="Phobius"/>
    </source>
</evidence>
<feature type="compositionally biased region" description="Polar residues" evidence="1">
    <location>
        <begin position="16"/>
        <end position="25"/>
    </location>
</feature>
<reference evidence="3 4" key="1">
    <citation type="submission" date="2018-06" db="EMBL/GenBank/DDBJ databases">
        <authorList>
            <consortium name="Pathogen Informatics"/>
            <person name="Doyle S."/>
        </authorList>
    </citation>
    <scope>NUCLEOTIDE SEQUENCE [LARGE SCALE GENOMIC DNA]</scope>
    <source>
        <strain evidence="3 4">NCTC7922</strain>
    </source>
</reference>
<proteinExistence type="predicted"/>
<protein>
    <submittedName>
        <fullName evidence="3">Uncharacterized protein</fullName>
    </submittedName>
</protein>
<accession>A0A377D9I3</accession>
<feature type="transmembrane region" description="Helical" evidence="2">
    <location>
        <begin position="32"/>
        <end position="52"/>
    </location>
</feature>
<name>A0A377D9I3_ECOLX</name>
<evidence type="ECO:0000313" key="4">
    <source>
        <dbReference type="Proteomes" id="UP000254174"/>
    </source>
</evidence>
<dbReference type="EMBL" id="UGFC01000006">
    <property type="protein sequence ID" value="STM17040.1"/>
    <property type="molecule type" value="Genomic_DNA"/>
</dbReference>
<dbReference type="AlphaFoldDB" id="A0A377D9I3"/>
<dbReference type="Proteomes" id="UP000254174">
    <property type="component" value="Unassembled WGS sequence"/>
</dbReference>
<keyword evidence="2" id="KW-1133">Transmembrane helix</keyword>
<keyword evidence="2" id="KW-0472">Membrane</keyword>
<organism evidence="3 4">
    <name type="scientific">Escherichia coli</name>
    <dbReference type="NCBI Taxonomy" id="562"/>
    <lineage>
        <taxon>Bacteria</taxon>
        <taxon>Pseudomonadati</taxon>
        <taxon>Pseudomonadota</taxon>
        <taxon>Gammaproteobacteria</taxon>
        <taxon>Enterobacterales</taxon>
        <taxon>Enterobacteriaceae</taxon>
        <taxon>Escherichia</taxon>
    </lineage>
</organism>